<evidence type="ECO:0000256" key="1">
    <source>
        <dbReference type="ARBA" id="ARBA00004123"/>
    </source>
</evidence>
<dbReference type="Pfam" id="PF00488">
    <property type="entry name" value="MutS_V"/>
    <property type="match status" value="1"/>
</dbReference>
<dbReference type="SUPFAM" id="SSF52540">
    <property type="entry name" value="P-loop containing nucleoside triphosphate hydrolases"/>
    <property type="match status" value="1"/>
</dbReference>
<dbReference type="EMBL" id="LFRF01000013">
    <property type="protein sequence ID" value="KND90412.1"/>
    <property type="molecule type" value="Genomic_DNA"/>
</dbReference>
<dbReference type="OrthoDB" id="29596at2759"/>
<evidence type="ECO:0000259" key="13">
    <source>
        <dbReference type="PROSITE" id="PS00486"/>
    </source>
</evidence>
<keyword evidence="9" id="KW-0469">Meiosis</keyword>
<evidence type="ECO:0000313" key="14">
    <source>
        <dbReference type="EMBL" id="KND90412.1"/>
    </source>
</evidence>
<dbReference type="Gene3D" id="1.10.1420.10">
    <property type="match status" value="1"/>
</dbReference>
<comment type="subcellular location">
    <subcellularLocation>
        <location evidence="2">Chromosome</location>
    </subcellularLocation>
    <subcellularLocation>
        <location evidence="1">Nucleus</location>
    </subcellularLocation>
</comment>
<sequence length="980" mass="106653">MARGPSSIRSSAGSASGRRHRRQTPGSGRSTVNPPNRGHEGAFTPTPTRPLRQDGPPRGFLQKADGMPSVLINEVPRCQGHGPGGHIPSDPSNDTDCDHEDSDSVLQEVIMALDMRDGTSMGCAFFTTATGALALSEDVPMADTNVAEHFVTHVQPTTLLVSARAPEHLVDFLEKLAGSDDQTGLFNLRTVASSELSPASAFDRLVGLQFDSSPSPSAIFSGGGDGFSTSELTEVGDSPGCQESRNIKVMRLGSLVNLDSLASVTCAGAVLAELHRRRSTGCLPDGQSASSVFHVTSVQMFSLANHVFVNAETLQSLQIVHSELHPNSQIWGPDPNGVGAKESLSIYGLFHHLASTPQGRTCLRRLILRPTVDMDTIAERQHVIALLLRPENAEKTTQAASILRKIRNVRTTVSQLRKGIHCPSTGCSFDRGVWATLRRFASQTLKLREVVGTLFGSEAVGTIRKASIGSRPLRDRRSRVFVTSVHQSALMTVGDMINKTIDFDQSESRRRSSVKAGVDSHLDELKRRYDGMGSFLTEVASQVNQKLPEWACQYIRSCIFLPQLGFLMVVELDPHTGNGKYEGEGGCGERWQKLFTADGTVCYKNRHMKELDEQYGDMYCEIGGKEVEIIHHLATAVLEHEAALTTASDACGDFDAMLAMAIGAEKYNWTAPQMTKAGIIHIENGRHPLQELVVPSFVPNNSDLRGGHETPRQEGLEPARILVLTGPNHSGKSIYLKQVAIIVYLSHIGSFVPAERAVVGITDKIITRISTRESVCRTESAFAIDLKQVAQAMRCSTRQSLVLIDEFGKGTNPDDGAGLLAAVLDHFLCLGAQAPRLFVATHFHELFEGDYLGGHARLVLGHMDVRTDWQADRVEDQITYLFKLTQGHSSSSFGGRCAALNGVPSVIVDRAEAISLLLSRNEDLSSSCARLSQEEERRLEIAEVVARRFLGADFRGKVSLDEHHDSTLKDFLCDVLSTGT</sequence>
<dbReference type="GO" id="GO:0006298">
    <property type="term" value="P:mismatch repair"/>
    <property type="evidence" value="ECO:0007669"/>
    <property type="project" value="InterPro"/>
</dbReference>
<dbReference type="Proteomes" id="UP000036947">
    <property type="component" value="Unassembled WGS sequence"/>
</dbReference>
<dbReference type="PROSITE" id="PS00486">
    <property type="entry name" value="DNA_MISMATCH_REPAIR_2"/>
    <property type="match status" value="1"/>
</dbReference>
<dbReference type="GO" id="GO:0005694">
    <property type="term" value="C:chromosome"/>
    <property type="evidence" value="ECO:0007669"/>
    <property type="project" value="UniProtKB-SubCell"/>
</dbReference>
<keyword evidence="15" id="KW-1185">Reference proteome</keyword>
<dbReference type="FunFam" id="3.40.50.300:FF:001067">
    <property type="entry name" value="DNA mismatch repair protein MSH5"/>
    <property type="match status" value="1"/>
</dbReference>
<dbReference type="SMART" id="SM00534">
    <property type="entry name" value="MUTSac"/>
    <property type="match status" value="1"/>
</dbReference>
<dbReference type="PANTHER" id="PTHR11361">
    <property type="entry name" value="DNA MISMATCH REPAIR PROTEIN MUTS FAMILY MEMBER"/>
    <property type="match status" value="1"/>
</dbReference>
<organism evidence="14 15">
    <name type="scientific">Tolypocladium ophioglossoides (strain CBS 100239)</name>
    <name type="common">Snaketongue truffleclub</name>
    <name type="synonym">Elaphocordyceps ophioglossoides</name>
    <dbReference type="NCBI Taxonomy" id="1163406"/>
    <lineage>
        <taxon>Eukaryota</taxon>
        <taxon>Fungi</taxon>
        <taxon>Dikarya</taxon>
        <taxon>Ascomycota</taxon>
        <taxon>Pezizomycotina</taxon>
        <taxon>Sordariomycetes</taxon>
        <taxon>Hypocreomycetidae</taxon>
        <taxon>Hypocreales</taxon>
        <taxon>Ophiocordycipitaceae</taxon>
        <taxon>Tolypocladium</taxon>
    </lineage>
</organism>
<feature type="domain" description="DNA mismatch repair proteins mutS family" evidence="13">
    <location>
        <begin position="800"/>
        <end position="816"/>
    </location>
</feature>
<evidence type="ECO:0000256" key="2">
    <source>
        <dbReference type="ARBA" id="ARBA00004286"/>
    </source>
</evidence>
<dbReference type="InterPro" id="IPR027417">
    <property type="entry name" value="P-loop_NTPase"/>
</dbReference>
<keyword evidence="6" id="KW-0067">ATP-binding</keyword>
<comment type="caution">
    <text evidence="14">The sequence shown here is derived from an EMBL/GenBank/DDBJ whole genome shotgun (WGS) entry which is preliminary data.</text>
</comment>
<dbReference type="CDD" id="cd03281">
    <property type="entry name" value="ABC_MSH5_euk"/>
    <property type="match status" value="1"/>
</dbReference>
<evidence type="ECO:0000256" key="9">
    <source>
        <dbReference type="ARBA" id="ARBA00023254"/>
    </source>
</evidence>
<dbReference type="InterPro" id="IPR007696">
    <property type="entry name" value="DNA_mismatch_repair_MutS_core"/>
</dbReference>
<dbReference type="GO" id="GO:0030983">
    <property type="term" value="F:mismatched DNA binding"/>
    <property type="evidence" value="ECO:0007669"/>
    <property type="project" value="InterPro"/>
</dbReference>
<reference evidence="14 15" key="1">
    <citation type="journal article" date="2015" name="BMC Genomics">
        <title>The genome of the truffle-parasite Tolypocladium ophioglossoides and the evolution of antifungal peptaibiotics.</title>
        <authorList>
            <person name="Quandt C.A."/>
            <person name="Bushley K.E."/>
            <person name="Spatafora J.W."/>
        </authorList>
    </citation>
    <scope>NUCLEOTIDE SEQUENCE [LARGE SCALE GENOMIC DNA]</scope>
    <source>
        <strain evidence="14 15">CBS 100239</strain>
    </source>
</reference>
<dbReference type="InterPro" id="IPR036187">
    <property type="entry name" value="DNA_mismatch_repair_MutS_sf"/>
</dbReference>
<evidence type="ECO:0000256" key="7">
    <source>
        <dbReference type="ARBA" id="ARBA00023125"/>
    </source>
</evidence>
<evidence type="ECO:0000256" key="8">
    <source>
        <dbReference type="ARBA" id="ARBA00023242"/>
    </source>
</evidence>
<name>A0A0L0N8P2_TOLOC</name>
<dbReference type="Gene3D" id="3.40.50.300">
    <property type="entry name" value="P-loop containing nucleotide triphosphate hydrolases"/>
    <property type="match status" value="1"/>
</dbReference>
<evidence type="ECO:0000256" key="12">
    <source>
        <dbReference type="SAM" id="MobiDB-lite"/>
    </source>
</evidence>
<evidence type="ECO:0000256" key="6">
    <source>
        <dbReference type="ARBA" id="ARBA00022840"/>
    </source>
</evidence>
<evidence type="ECO:0000256" key="10">
    <source>
        <dbReference type="ARBA" id="ARBA00073549"/>
    </source>
</evidence>
<comment type="similarity">
    <text evidence="3">Belongs to the DNA mismatch repair MutS family.</text>
</comment>
<feature type="compositionally biased region" description="Polar residues" evidence="12">
    <location>
        <begin position="24"/>
        <end position="34"/>
    </location>
</feature>
<evidence type="ECO:0000256" key="4">
    <source>
        <dbReference type="ARBA" id="ARBA00022454"/>
    </source>
</evidence>
<keyword evidence="8" id="KW-0539">Nucleus</keyword>
<dbReference type="GO" id="GO:0005634">
    <property type="term" value="C:nucleus"/>
    <property type="evidence" value="ECO:0007669"/>
    <property type="project" value="UniProtKB-SubCell"/>
</dbReference>
<evidence type="ECO:0000256" key="11">
    <source>
        <dbReference type="ARBA" id="ARBA00077470"/>
    </source>
</evidence>
<dbReference type="Pfam" id="PF05192">
    <property type="entry name" value="MutS_III"/>
    <property type="match status" value="1"/>
</dbReference>
<dbReference type="GO" id="GO:0005524">
    <property type="term" value="F:ATP binding"/>
    <property type="evidence" value="ECO:0007669"/>
    <property type="project" value="UniProtKB-KW"/>
</dbReference>
<dbReference type="PANTHER" id="PTHR11361:SF20">
    <property type="entry name" value="MUTS PROTEIN HOMOLOG 5"/>
    <property type="match status" value="1"/>
</dbReference>
<dbReference type="SUPFAM" id="SSF48334">
    <property type="entry name" value="DNA repair protein MutS, domain III"/>
    <property type="match status" value="1"/>
</dbReference>
<keyword evidence="4" id="KW-0158">Chromosome</keyword>
<feature type="region of interest" description="Disordered" evidence="12">
    <location>
        <begin position="1"/>
        <end position="100"/>
    </location>
</feature>
<dbReference type="AlphaFoldDB" id="A0A0L0N8P2"/>
<gene>
    <name evidence="14" type="ORF">TOPH_04965</name>
</gene>
<keyword evidence="7" id="KW-0238">DNA-binding</keyword>
<evidence type="ECO:0000256" key="3">
    <source>
        <dbReference type="ARBA" id="ARBA00006271"/>
    </source>
</evidence>
<dbReference type="InterPro" id="IPR045076">
    <property type="entry name" value="MutS"/>
</dbReference>
<accession>A0A0L0N8P2</accession>
<dbReference type="SMART" id="SM00533">
    <property type="entry name" value="MUTSd"/>
    <property type="match status" value="1"/>
</dbReference>
<dbReference type="GO" id="GO:0140664">
    <property type="term" value="F:ATP-dependent DNA damage sensor activity"/>
    <property type="evidence" value="ECO:0007669"/>
    <property type="project" value="InterPro"/>
</dbReference>
<proteinExistence type="inferred from homology"/>
<feature type="compositionally biased region" description="Low complexity" evidence="12">
    <location>
        <begin position="1"/>
        <end position="16"/>
    </location>
</feature>
<keyword evidence="5" id="KW-0547">Nucleotide-binding</keyword>
<dbReference type="GO" id="GO:0051026">
    <property type="term" value="P:chiasma assembly"/>
    <property type="evidence" value="ECO:0007669"/>
    <property type="project" value="TreeGrafter"/>
</dbReference>
<evidence type="ECO:0000313" key="15">
    <source>
        <dbReference type="Proteomes" id="UP000036947"/>
    </source>
</evidence>
<evidence type="ECO:0000256" key="5">
    <source>
        <dbReference type="ARBA" id="ARBA00022741"/>
    </source>
</evidence>
<dbReference type="STRING" id="1163406.A0A0L0N8P2"/>
<dbReference type="InterPro" id="IPR000432">
    <property type="entry name" value="DNA_mismatch_repair_MutS_C"/>
</dbReference>
<protein>
    <recommendedName>
        <fullName evidence="10">DNA mismatch repair protein MSH5</fullName>
    </recommendedName>
    <alternativeName>
        <fullName evidence="11">MutS protein homolog 5</fullName>
    </alternativeName>
</protein>